<evidence type="ECO:0000313" key="1">
    <source>
        <dbReference type="EnsemblPlants" id="MELO3C029655.2.1"/>
    </source>
</evidence>
<proteinExistence type="predicted"/>
<dbReference type="EnsemblPlants" id="MELO3C029655.2.1">
    <property type="protein sequence ID" value="MELO3C029655.2.1"/>
    <property type="gene ID" value="MELO3C029655.2"/>
</dbReference>
<dbReference type="Gramene" id="MELO3C029655.2.1">
    <property type="protein sequence ID" value="MELO3C029655.2.1"/>
    <property type="gene ID" value="MELO3C029655.2"/>
</dbReference>
<organism evidence="1">
    <name type="scientific">Cucumis melo</name>
    <name type="common">Muskmelon</name>
    <dbReference type="NCBI Taxonomy" id="3656"/>
    <lineage>
        <taxon>Eukaryota</taxon>
        <taxon>Viridiplantae</taxon>
        <taxon>Streptophyta</taxon>
        <taxon>Embryophyta</taxon>
        <taxon>Tracheophyta</taxon>
        <taxon>Spermatophyta</taxon>
        <taxon>Magnoliopsida</taxon>
        <taxon>eudicotyledons</taxon>
        <taxon>Gunneridae</taxon>
        <taxon>Pentapetalae</taxon>
        <taxon>rosids</taxon>
        <taxon>fabids</taxon>
        <taxon>Cucurbitales</taxon>
        <taxon>Cucurbitaceae</taxon>
        <taxon>Benincaseae</taxon>
        <taxon>Cucumis</taxon>
    </lineage>
</organism>
<dbReference type="AlphaFoldDB" id="A0A9I9E701"/>
<name>A0A9I9E701_CUCME</name>
<reference evidence="1" key="1">
    <citation type="submission" date="2023-03" db="UniProtKB">
        <authorList>
            <consortium name="EnsemblPlants"/>
        </authorList>
    </citation>
    <scope>IDENTIFICATION</scope>
</reference>
<sequence length="84" mass="9568">MLAKPLALTAKARAVKRPLKPSQESDNVKLNATEKCTTIWEKKEEKKTLLWNTTPPLSQEGSAQPRTFYFYNFICKSSVLFGFT</sequence>
<accession>A0A9I9E701</accession>
<protein>
    <submittedName>
        <fullName evidence="1">Uncharacterized protein</fullName>
    </submittedName>
</protein>